<dbReference type="OrthoDB" id="1752183at2759"/>
<organism evidence="1 2">
    <name type="scientific">Kingdonia uniflora</name>
    <dbReference type="NCBI Taxonomy" id="39325"/>
    <lineage>
        <taxon>Eukaryota</taxon>
        <taxon>Viridiplantae</taxon>
        <taxon>Streptophyta</taxon>
        <taxon>Embryophyta</taxon>
        <taxon>Tracheophyta</taxon>
        <taxon>Spermatophyta</taxon>
        <taxon>Magnoliopsida</taxon>
        <taxon>Ranunculales</taxon>
        <taxon>Circaeasteraceae</taxon>
        <taxon>Kingdonia</taxon>
    </lineage>
</organism>
<dbReference type="GO" id="GO:0003676">
    <property type="term" value="F:nucleic acid binding"/>
    <property type="evidence" value="ECO:0007669"/>
    <property type="project" value="InterPro"/>
</dbReference>
<reference evidence="1 2" key="1">
    <citation type="journal article" date="2020" name="IScience">
        <title>Genome Sequencing of the Endangered Kingdonia uniflora (Circaeasteraceae, Ranunculales) Reveals Potential Mechanisms of Evolutionary Specialization.</title>
        <authorList>
            <person name="Sun Y."/>
            <person name="Deng T."/>
            <person name="Zhang A."/>
            <person name="Moore M.J."/>
            <person name="Landis J.B."/>
            <person name="Lin N."/>
            <person name="Zhang H."/>
            <person name="Zhang X."/>
            <person name="Huang J."/>
            <person name="Zhang X."/>
            <person name="Sun H."/>
            <person name="Wang H."/>
        </authorList>
    </citation>
    <scope>NUCLEOTIDE SEQUENCE [LARGE SCALE GENOMIC DNA]</scope>
    <source>
        <strain evidence="1">TB1705</strain>
        <tissue evidence="1">Leaf</tissue>
    </source>
</reference>
<comment type="caution">
    <text evidence="1">The sequence shown here is derived from an EMBL/GenBank/DDBJ whole genome shotgun (WGS) entry which is preliminary data.</text>
</comment>
<sequence>MKANTDGASRGNPGRGGFGIVLRNKIGDVQGVMVQNLMIRTSYMDECHGILAAAEKPWAGYNLLLCQTQSLQWML</sequence>
<dbReference type="AlphaFoldDB" id="A0A7J7M7J3"/>
<gene>
    <name evidence="1" type="ORF">GIB67_020801</name>
</gene>
<name>A0A7J7M7J3_9MAGN</name>
<dbReference type="EMBL" id="JACGCM010001726">
    <property type="protein sequence ID" value="KAF6150718.1"/>
    <property type="molecule type" value="Genomic_DNA"/>
</dbReference>
<evidence type="ECO:0000313" key="2">
    <source>
        <dbReference type="Proteomes" id="UP000541444"/>
    </source>
</evidence>
<keyword evidence="2" id="KW-1185">Reference proteome</keyword>
<evidence type="ECO:0008006" key="3">
    <source>
        <dbReference type="Google" id="ProtNLM"/>
    </source>
</evidence>
<dbReference type="SUPFAM" id="SSF53098">
    <property type="entry name" value="Ribonuclease H-like"/>
    <property type="match status" value="1"/>
</dbReference>
<dbReference type="InterPro" id="IPR036397">
    <property type="entry name" value="RNaseH_sf"/>
</dbReference>
<proteinExistence type="predicted"/>
<dbReference type="Gene3D" id="3.30.420.10">
    <property type="entry name" value="Ribonuclease H-like superfamily/Ribonuclease H"/>
    <property type="match status" value="1"/>
</dbReference>
<accession>A0A7J7M7J3</accession>
<protein>
    <recommendedName>
        <fullName evidence="3">RNase H type-1 domain-containing protein</fullName>
    </recommendedName>
</protein>
<evidence type="ECO:0000313" key="1">
    <source>
        <dbReference type="EMBL" id="KAF6150718.1"/>
    </source>
</evidence>
<dbReference type="Proteomes" id="UP000541444">
    <property type="component" value="Unassembled WGS sequence"/>
</dbReference>
<dbReference type="InterPro" id="IPR012337">
    <property type="entry name" value="RNaseH-like_sf"/>
</dbReference>